<feature type="region of interest" description="Disordered" evidence="1">
    <location>
        <begin position="1140"/>
        <end position="1269"/>
    </location>
</feature>
<accession>A0A365H9T1</accession>
<feature type="compositionally biased region" description="Basic and acidic residues" evidence="1">
    <location>
        <begin position="599"/>
        <end position="612"/>
    </location>
</feature>
<reference evidence="2 3" key="1">
    <citation type="submission" date="2018-06" db="EMBL/GenBank/DDBJ databases">
        <title>Actinomadura craniellae sp. nov. isolated from marine sponge Craniella sp.</title>
        <authorList>
            <person name="Li L."/>
            <person name="Xu Q.H."/>
            <person name="Lin H.W."/>
            <person name="Lu Y.H."/>
        </authorList>
    </citation>
    <scope>NUCLEOTIDE SEQUENCE [LARGE SCALE GENOMIC DNA]</scope>
    <source>
        <strain evidence="2 3">LHW63021</strain>
    </source>
</reference>
<evidence type="ECO:0000256" key="1">
    <source>
        <dbReference type="SAM" id="MobiDB-lite"/>
    </source>
</evidence>
<comment type="caution">
    <text evidence="2">The sequence shown here is derived from an EMBL/GenBank/DDBJ whole genome shotgun (WGS) entry which is preliminary data.</text>
</comment>
<feature type="region of interest" description="Disordered" evidence="1">
    <location>
        <begin position="970"/>
        <end position="995"/>
    </location>
</feature>
<proteinExistence type="predicted"/>
<dbReference type="RefSeq" id="WP_111864731.1">
    <property type="nucleotide sequence ID" value="NZ_QLYX01000003.1"/>
</dbReference>
<dbReference type="Gene3D" id="1.25.10.10">
    <property type="entry name" value="Leucine-rich Repeat Variant"/>
    <property type="match status" value="2"/>
</dbReference>
<organism evidence="2 3">
    <name type="scientific">Actinomadura craniellae</name>
    <dbReference type="NCBI Taxonomy" id="2231787"/>
    <lineage>
        <taxon>Bacteria</taxon>
        <taxon>Bacillati</taxon>
        <taxon>Actinomycetota</taxon>
        <taxon>Actinomycetes</taxon>
        <taxon>Streptosporangiales</taxon>
        <taxon>Thermomonosporaceae</taxon>
        <taxon>Actinomadura</taxon>
    </lineage>
</organism>
<dbReference type="SUPFAM" id="SSF48371">
    <property type="entry name" value="ARM repeat"/>
    <property type="match status" value="1"/>
</dbReference>
<dbReference type="Pfam" id="PF13646">
    <property type="entry name" value="HEAT_2"/>
    <property type="match status" value="2"/>
</dbReference>
<name>A0A365H9T1_9ACTN</name>
<feature type="compositionally biased region" description="Basic and acidic residues" evidence="1">
    <location>
        <begin position="1244"/>
        <end position="1269"/>
    </location>
</feature>
<dbReference type="InterPro" id="IPR016024">
    <property type="entry name" value="ARM-type_fold"/>
</dbReference>
<protein>
    <submittedName>
        <fullName evidence="2">HEAT repeat domain-containing protein</fullName>
    </submittedName>
</protein>
<evidence type="ECO:0000313" key="2">
    <source>
        <dbReference type="EMBL" id="RAY15900.1"/>
    </source>
</evidence>
<dbReference type="SMART" id="SM00567">
    <property type="entry name" value="EZ_HEAT"/>
    <property type="match status" value="8"/>
</dbReference>
<dbReference type="InterPro" id="IPR004155">
    <property type="entry name" value="PBS_lyase_HEAT"/>
</dbReference>
<feature type="compositionally biased region" description="Gly residues" evidence="1">
    <location>
        <begin position="573"/>
        <end position="595"/>
    </location>
</feature>
<gene>
    <name evidence="2" type="ORF">DPM19_09090</name>
</gene>
<feature type="region of interest" description="Disordered" evidence="1">
    <location>
        <begin position="95"/>
        <end position="119"/>
    </location>
</feature>
<feature type="region of interest" description="Disordered" evidence="1">
    <location>
        <begin position="533"/>
        <end position="661"/>
    </location>
</feature>
<dbReference type="EMBL" id="QLYX01000003">
    <property type="protein sequence ID" value="RAY15900.1"/>
    <property type="molecule type" value="Genomic_DNA"/>
</dbReference>
<feature type="compositionally biased region" description="Gly residues" evidence="1">
    <location>
        <begin position="614"/>
        <end position="623"/>
    </location>
</feature>
<dbReference type="Proteomes" id="UP000251891">
    <property type="component" value="Unassembled WGS sequence"/>
</dbReference>
<feature type="compositionally biased region" description="Basic and acidic residues" evidence="1">
    <location>
        <begin position="970"/>
        <end position="989"/>
    </location>
</feature>
<sequence length="1687" mass="177581">MGTDDLPHSDDPAERLRALIRLDERITESGPGPELAALLPASPAGLPPEGALLLARLHERLRAHTGPPRWDPAGWPARVRIAWRRAEVLARPEILREPPADGPPHQAGHHHGMGGERPPDETLYQAVHSIEAADADDPDLLIGELIRGADPVLCAAALRLTREALHQGLLSPARARAHLAGLAGSAAPQVAEGAQRELAEPWAALDPLPESGLPDGPAIAEVAARHGHPGPLWEVAADPDRPPRLRRRALELLGGLATRADAPRLVRLAATDPLLLGGPLFGCLGEMHRRGHFAGDDQVPALLGLALADHTIPAETSATVLFTCRDAMLRTLAAAPTDAPDWPRRLDLLVALAGQGTGDPDIGDTITRMLAEAGDPRPFLRAVRALRHRPAEDAVLAALPLAAGAALDALEAVGGPRTAAMLRDGLDGEVAPYLRPVRHRALELLWLLTEDTGERGRLLDRLDPRDLPARIAADLGGPDERELAVLRAALDPDRPVDALCRLARHGTAGTVPALTDLLLRVVSDLAAGAAISGQPAGRHSLHPGAQPGSEHSAQHSGRHGVQPGDRHSNGHSGPLGSGHGGGHSPQPGGQPGSGYSGQHSDRHGIQPGDRHGGGHGVQPGSGHRGQHSDRHGVQPGGGHDGGHLGGVGDAEDRARRRKAGVAEPAVPAEVIDAVCGLGARLYRRGRIRPVCLLDAGTAEEAGRALVATMALDLLERPDLADAERAILLELLGRVPHPATRARVHRLLRHRDPQVRKHVIALLAGPDARALSASLLPLTASGDARTVRQALLALGNANARWASPAIAAALDHPTMNIKKTAAAALGTAGDPAAVPKLLYWLGRHDNPGLRDSLTAALRAILGTAYPATVLAAAERADGDRTRTLLLEGLHRTLSARAVGALADQGSPAGPALLELLANGRIALGSGALDDLATYGVTPRDQTPRPDADAALLAEHGWDAAAARRLLDRPTGDLADRSADHPADRSADHSANDPASDLADRHLAGLRPLLDRWLELVEADRARREPALRLVLRLCPAPWTDGEVEAFARSAPLLAGALARASGAYRDGLLSVLDAAVPRLPAESAFDLAGRLRALPGPVPLGLLRRCGAVLTRADVERALAAARTGPDPWRVERRVLHDAFGLADSGPDSTAPHHPGPEERSRPAVSADSWRTDLETAARTPRGLQEFRSRNGTHRGTGPAARGSACGTAPDGTHAPASGSAGTTARDGVHAAAPGGAHGSTGAHGDGRADPRGGDSRGEVPGARGERAVGSREKLAALAEVYPHAAGPEIRAALLDWMVELQPVDAPAWTLAEEARRPVQAERVPRAGDLDQPRSAALRDRLLALLGGPDADRRQLAARALRGWPEPEVRAAVLRAHLAGRVDVPVTAELARALPALDPAELGEGTRAAEVAALLIEKAGADADLGPVARLLPEWWRRGVPAAGRALRRMPADMLADLLADRLAAREWGFLDLLADRPVLNTPPLAEARRRSGDERLVLVDGPLRPPGAAREDTAALAALRARPDLPEAASRPSRRELLELARTGPPEQARRALSSLAEQPADEELAELLAELLGHPEHRVRLHAHRISRRVLDRPAHLRLTELLLDDPRPDVVRSAVNTLCHAGWEPALPAVADLLLHPDPTVRRAAADGLVLVGGPAVPALRHAAGRARPDRRPRYTAVLDRITAG</sequence>
<evidence type="ECO:0000313" key="3">
    <source>
        <dbReference type="Proteomes" id="UP000251891"/>
    </source>
</evidence>
<keyword evidence="3" id="KW-1185">Reference proteome</keyword>
<dbReference type="InterPro" id="IPR011989">
    <property type="entry name" value="ARM-like"/>
</dbReference>
<dbReference type="OrthoDB" id="3272910at2"/>
<feature type="compositionally biased region" description="Gly residues" evidence="1">
    <location>
        <begin position="634"/>
        <end position="648"/>
    </location>
</feature>